<name>A0A1H0SEU7_9BURK</name>
<dbReference type="GO" id="GO:0004519">
    <property type="term" value="F:endonuclease activity"/>
    <property type="evidence" value="ECO:0007669"/>
    <property type="project" value="UniProtKB-KW"/>
</dbReference>
<dbReference type="Gene3D" id="3.30.420.10">
    <property type="entry name" value="Ribonuclease H-like superfamily/Ribonuclease H"/>
    <property type="match status" value="1"/>
</dbReference>
<sequence length="168" mass="19387">MRPGQPELHTHDYIRHGTTDLFAALDVKAGTVIAEVHRRHRSVEFRHFLQTVERATPAQLDLHLVLDNASTHKSPIIQRRLLRHPRVHLHFTPTSASWINLVECWFSILTARQIRRGRLRSTRALENAIRAYVAMNNAAPKPFVWIKTADEILQSVAEFCLRTSDSHH</sequence>
<dbReference type="Proteomes" id="UP000199317">
    <property type="component" value="Unassembled WGS sequence"/>
</dbReference>
<dbReference type="EMBL" id="FNJL01000012">
    <property type="protein sequence ID" value="SDP40230.1"/>
    <property type="molecule type" value="Genomic_DNA"/>
</dbReference>
<dbReference type="InterPro" id="IPR047655">
    <property type="entry name" value="Transpos_IS630-like"/>
</dbReference>
<keyword evidence="3" id="KW-1185">Reference proteome</keyword>
<dbReference type="InterPro" id="IPR036397">
    <property type="entry name" value="RNaseH_sf"/>
</dbReference>
<evidence type="ECO:0000313" key="3">
    <source>
        <dbReference type="Proteomes" id="UP000199317"/>
    </source>
</evidence>
<keyword evidence="2" id="KW-0255">Endonuclease</keyword>
<keyword evidence="2" id="KW-0378">Hydrolase</keyword>
<dbReference type="InterPro" id="IPR012337">
    <property type="entry name" value="RNaseH-like_sf"/>
</dbReference>
<evidence type="ECO:0000313" key="2">
    <source>
        <dbReference type="EMBL" id="SDP40230.1"/>
    </source>
</evidence>
<reference evidence="3" key="1">
    <citation type="submission" date="2016-10" db="EMBL/GenBank/DDBJ databases">
        <authorList>
            <person name="Varghese N."/>
            <person name="Submissions S."/>
        </authorList>
    </citation>
    <scope>NUCLEOTIDE SEQUENCE [LARGE SCALE GENOMIC DNA]</scope>
    <source>
        <strain evidence="3">DSM 17101</strain>
    </source>
</reference>
<accession>A0A1H0SEU7</accession>
<organism evidence="2 3">
    <name type="scientific">Paracidovorax cattleyae</name>
    <dbReference type="NCBI Taxonomy" id="80868"/>
    <lineage>
        <taxon>Bacteria</taxon>
        <taxon>Pseudomonadati</taxon>
        <taxon>Pseudomonadota</taxon>
        <taxon>Betaproteobacteria</taxon>
        <taxon>Burkholderiales</taxon>
        <taxon>Comamonadaceae</taxon>
        <taxon>Paracidovorax</taxon>
    </lineage>
</organism>
<evidence type="ECO:0000259" key="1">
    <source>
        <dbReference type="Pfam" id="PF13358"/>
    </source>
</evidence>
<protein>
    <submittedName>
        <fullName evidence="2">DDE superfamily endonuclease</fullName>
    </submittedName>
</protein>
<proteinExistence type="predicted"/>
<gene>
    <name evidence="2" type="ORF">SAMN04489708_11251</name>
</gene>
<dbReference type="Pfam" id="PF13358">
    <property type="entry name" value="DDE_3"/>
    <property type="match status" value="1"/>
</dbReference>
<dbReference type="InterPro" id="IPR038717">
    <property type="entry name" value="Tc1-like_DDE_dom"/>
</dbReference>
<keyword evidence="2" id="KW-0540">Nuclease</keyword>
<dbReference type="SUPFAM" id="SSF53098">
    <property type="entry name" value="Ribonuclease H-like"/>
    <property type="match status" value="1"/>
</dbReference>
<dbReference type="GO" id="GO:0003676">
    <property type="term" value="F:nucleic acid binding"/>
    <property type="evidence" value="ECO:0007669"/>
    <property type="project" value="InterPro"/>
</dbReference>
<dbReference type="NCBIfam" id="NF033545">
    <property type="entry name" value="transpos_IS630"/>
    <property type="match status" value="1"/>
</dbReference>
<dbReference type="AlphaFoldDB" id="A0A1H0SEU7"/>
<feature type="domain" description="Tc1-like transposase DDE" evidence="1">
    <location>
        <begin position="2"/>
        <end position="125"/>
    </location>
</feature>